<evidence type="ECO:0000313" key="1">
    <source>
        <dbReference type="EMBL" id="GEU29938.1"/>
    </source>
</evidence>
<sequence>VESILSRYEKSCAEIGEGSNRGAGTDLEFLLQSTRFRTCNELLQTVDRLVEENNEQFSVNDMMQLEQELDAALMQTRLRKKEYAKGLRRVSGGNTMMILLPFEEEQAELSLSEWSLGEIRDKVVFELKLEPKYELVKVVDSWQNYSQKYGWDVSKNGRALNAVVLPPQDS</sequence>
<organism evidence="1">
    <name type="scientific">Tanacetum cinerariifolium</name>
    <name type="common">Dalmatian daisy</name>
    <name type="synonym">Chrysanthemum cinerariifolium</name>
    <dbReference type="NCBI Taxonomy" id="118510"/>
    <lineage>
        <taxon>Eukaryota</taxon>
        <taxon>Viridiplantae</taxon>
        <taxon>Streptophyta</taxon>
        <taxon>Embryophyta</taxon>
        <taxon>Tracheophyta</taxon>
        <taxon>Spermatophyta</taxon>
        <taxon>Magnoliopsida</taxon>
        <taxon>eudicotyledons</taxon>
        <taxon>Gunneridae</taxon>
        <taxon>Pentapetalae</taxon>
        <taxon>asterids</taxon>
        <taxon>campanulids</taxon>
        <taxon>Asterales</taxon>
        <taxon>Asteraceae</taxon>
        <taxon>Asteroideae</taxon>
        <taxon>Anthemideae</taxon>
        <taxon>Anthemidinae</taxon>
        <taxon>Tanacetum</taxon>
    </lineage>
</organism>
<accession>A0A699GML6</accession>
<feature type="non-terminal residue" evidence="1">
    <location>
        <position position="1"/>
    </location>
</feature>
<proteinExistence type="predicted"/>
<gene>
    <name evidence="1" type="ORF">Tci_001916</name>
</gene>
<name>A0A699GML6_TANCI</name>
<reference evidence="1" key="1">
    <citation type="journal article" date="2019" name="Sci. Rep.">
        <title>Draft genome of Tanacetum cinerariifolium, the natural source of mosquito coil.</title>
        <authorList>
            <person name="Yamashiro T."/>
            <person name="Shiraishi A."/>
            <person name="Satake H."/>
            <person name="Nakayama K."/>
        </authorList>
    </citation>
    <scope>NUCLEOTIDE SEQUENCE</scope>
</reference>
<protein>
    <submittedName>
        <fullName evidence="1">K-box region and MADS-box transcription factor family protein</fullName>
    </submittedName>
</protein>
<comment type="caution">
    <text evidence="1">The sequence shown here is derived from an EMBL/GenBank/DDBJ whole genome shotgun (WGS) entry which is preliminary data.</text>
</comment>
<dbReference type="EMBL" id="BKCJ010000113">
    <property type="protein sequence ID" value="GEU29938.1"/>
    <property type="molecule type" value="Genomic_DNA"/>
</dbReference>
<dbReference type="AlphaFoldDB" id="A0A699GML6"/>